<evidence type="ECO:0000313" key="3">
    <source>
        <dbReference type="Proteomes" id="UP000324897"/>
    </source>
</evidence>
<sequence>MASSLTRGRVWKAMGPSYHRPPNLVEPQAPPLLPGFLADCSAPTKRPHRRPLSRCGPSKYPVSVPSPLFRPPPWSLPSPGEARIFLHPEVMDLIEAREQKRQRTVSYTQGSSDTGKDMLDADEGGKQFKDENLGETEDLLGTVEIVTDDENYDDEDIEGAACEYRVTDMTRQPGHKDEIDWAANNIDKCSVPCTSLFTYFEEGEGSQTGVLVQLISVKVIEGAGKYLFGKILSLNYRNKVLSFYNRESNDCEMLDGKAVASLCSPHRVLQIVDELDIYVDLSTKDSELSEEKEVGRGIITWQSLQMRPGIFSDLVCGMHGLTKVTYAVISEGVEAVVGIDIIGRSTKNLRTKIVAINEMFGKIVLFDGILGNALLDEESIPLRNPVLAVSKEEGQKLEIRVSLGEDNTGKVNQRATFYPKFSSCDMTSDNVSRYGTLRMKVEWSAVPYSPERYLKKLCDTKAGLV</sequence>
<accession>A0A5J9VJG1</accession>
<protein>
    <recommendedName>
        <fullName evidence="1">DUF6598 domain-containing protein</fullName>
    </recommendedName>
</protein>
<gene>
    <name evidence="2" type="ORF">EJB05_17526</name>
</gene>
<dbReference type="PANTHER" id="PTHR33065">
    <property type="entry name" value="OS07G0486400 PROTEIN"/>
    <property type="match status" value="1"/>
</dbReference>
<dbReference type="Proteomes" id="UP000324897">
    <property type="component" value="Unassembled WGS sequence"/>
</dbReference>
<reference evidence="2 3" key="1">
    <citation type="journal article" date="2019" name="Sci. Rep.">
        <title>A high-quality genome of Eragrostis curvula grass provides insights into Poaceae evolution and supports new strategies to enhance forage quality.</title>
        <authorList>
            <person name="Carballo J."/>
            <person name="Santos B.A.C.M."/>
            <person name="Zappacosta D."/>
            <person name="Garbus I."/>
            <person name="Selva J.P."/>
            <person name="Gallo C.A."/>
            <person name="Diaz A."/>
            <person name="Albertini E."/>
            <person name="Caccamo M."/>
            <person name="Echenique V."/>
        </authorList>
    </citation>
    <scope>NUCLEOTIDE SEQUENCE [LARGE SCALE GENOMIC DNA]</scope>
    <source>
        <strain evidence="3">cv. Victoria</strain>
        <tissue evidence="2">Leaf</tissue>
    </source>
</reference>
<dbReference type="OrthoDB" id="10401975at2759"/>
<evidence type="ECO:0000313" key="2">
    <source>
        <dbReference type="EMBL" id="TVU35626.1"/>
    </source>
</evidence>
<organism evidence="2 3">
    <name type="scientific">Eragrostis curvula</name>
    <name type="common">weeping love grass</name>
    <dbReference type="NCBI Taxonomy" id="38414"/>
    <lineage>
        <taxon>Eukaryota</taxon>
        <taxon>Viridiplantae</taxon>
        <taxon>Streptophyta</taxon>
        <taxon>Embryophyta</taxon>
        <taxon>Tracheophyta</taxon>
        <taxon>Spermatophyta</taxon>
        <taxon>Magnoliopsida</taxon>
        <taxon>Liliopsida</taxon>
        <taxon>Poales</taxon>
        <taxon>Poaceae</taxon>
        <taxon>PACMAD clade</taxon>
        <taxon>Chloridoideae</taxon>
        <taxon>Eragrostideae</taxon>
        <taxon>Eragrostidinae</taxon>
        <taxon>Eragrostis</taxon>
    </lineage>
</organism>
<dbReference type="PANTHER" id="PTHR33065:SF88">
    <property type="entry name" value="OS11G0104220 PROTEIN"/>
    <property type="match status" value="1"/>
</dbReference>
<evidence type="ECO:0000259" key="1">
    <source>
        <dbReference type="Pfam" id="PF20241"/>
    </source>
</evidence>
<feature type="domain" description="DUF6598" evidence="1">
    <location>
        <begin position="211"/>
        <end position="441"/>
    </location>
</feature>
<dbReference type="AlphaFoldDB" id="A0A5J9VJG1"/>
<dbReference type="Gramene" id="TVU35626">
    <property type="protein sequence ID" value="TVU35626"/>
    <property type="gene ID" value="EJB05_17526"/>
</dbReference>
<dbReference type="EMBL" id="RWGY01000009">
    <property type="protein sequence ID" value="TVU35626.1"/>
    <property type="molecule type" value="Genomic_DNA"/>
</dbReference>
<name>A0A5J9VJG1_9POAL</name>
<dbReference type="InterPro" id="IPR046533">
    <property type="entry name" value="DUF6598"/>
</dbReference>
<comment type="caution">
    <text evidence="2">The sequence shown here is derived from an EMBL/GenBank/DDBJ whole genome shotgun (WGS) entry which is preliminary data.</text>
</comment>
<proteinExistence type="predicted"/>
<keyword evidence="3" id="KW-1185">Reference proteome</keyword>
<dbReference type="Pfam" id="PF20241">
    <property type="entry name" value="DUF6598"/>
    <property type="match status" value="1"/>
</dbReference>